<protein>
    <submittedName>
        <fullName evidence="3">Uncharacterized protein</fullName>
    </submittedName>
</protein>
<feature type="transmembrane region" description="Helical" evidence="2">
    <location>
        <begin position="140"/>
        <end position="161"/>
    </location>
</feature>
<feature type="region of interest" description="Disordered" evidence="1">
    <location>
        <begin position="1"/>
        <end position="23"/>
    </location>
</feature>
<feature type="transmembrane region" description="Helical" evidence="2">
    <location>
        <begin position="38"/>
        <end position="57"/>
    </location>
</feature>
<evidence type="ECO:0000313" key="3">
    <source>
        <dbReference type="EMBL" id="ALG84310.1"/>
    </source>
</evidence>
<dbReference type="Proteomes" id="UP000063789">
    <property type="component" value="Chromosome"/>
</dbReference>
<dbReference type="STRING" id="1136941.ACH46_07095"/>
<keyword evidence="2" id="KW-1133">Transmembrane helix</keyword>
<organism evidence="3 4">
    <name type="scientific">Gordonia phthalatica</name>
    <dbReference type="NCBI Taxonomy" id="1136941"/>
    <lineage>
        <taxon>Bacteria</taxon>
        <taxon>Bacillati</taxon>
        <taxon>Actinomycetota</taxon>
        <taxon>Actinomycetes</taxon>
        <taxon>Mycobacteriales</taxon>
        <taxon>Gordoniaceae</taxon>
        <taxon>Gordonia</taxon>
    </lineage>
</organism>
<dbReference type="KEGG" id="goq:ACH46_07095"/>
<sequence>MTDDMATETPVSSAPEEDAPTVPTAEELNPRLGVSSSMLGVSIGSAILAMTCGLAAISSFSEVYSIDAVLAVTTAVAVGGGAAALALAIVMATWGRSHFIDMIFPIGFVAMLVLVLGVGAGATHFDDDRDLFRFFDSGGAVVLALLGGLFVVVSLVAAAAIPSKAGRGRRRPVAVTVGLVVIVGAGVVVPVAGAYADHPWKPQVFADPTGGSYPTHLGRPSFHVLVPGDSYITRTDTGFVVAAGSVATAYDGATGTKLWSIDFTDFTPGGESGPTLNVTRVRLDRVDAVAITREGVGVQVDSSTGRVIRHVSLEKDRATKERVHYLAEGRQATVVGRMVTVESDNGTVIDRFELPEMYNVDGDGPAGILVLESDQLEDGDTFMFRDVVAHRFGTFETAKLGLGHSRVGTSSESVIGLGENFLMADFKDLVLVNRSGAVVQRRGTPCSGGEIIGGIFKQRGAILVQCLGSDSMNDSREIVGLTE</sequence>
<dbReference type="AlphaFoldDB" id="A0A0N9NAC0"/>
<feature type="transmembrane region" description="Helical" evidence="2">
    <location>
        <begin position="173"/>
        <end position="196"/>
    </location>
</feature>
<evidence type="ECO:0000256" key="1">
    <source>
        <dbReference type="SAM" id="MobiDB-lite"/>
    </source>
</evidence>
<keyword evidence="2" id="KW-0812">Transmembrane</keyword>
<keyword evidence="2" id="KW-0472">Membrane</keyword>
<reference evidence="3 4" key="2">
    <citation type="journal article" date="2017" name="Int. J. Syst. Evol. Microbiol.">
        <title>Gordonia phthalatica sp. nov., a di-n-butyl phthalate-degrading bacterium isolated from activated sludge.</title>
        <authorList>
            <person name="Jin D."/>
            <person name="Kong X."/>
            <person name="Jia M."/>
            <person name="Yu X."/>
            <person name="Wang X."/>
            <person name="Zhuang X."/>
            <person name="Deng Y."/>
            <person name="Bai Z."/>
        </authorList>
    </citation>
    <scope>NUCLEOTIDE SEQUENCE [LARGE SCALE GENOMIC DNA]</scope>
    <source>
        <strain evidence="3 4">QH-11</strain>
    </source>
</reference>
<dbReference type="EMBL" id="CP011853">
    <property type="protein sequence ID" value="ALG84310.1"/>
    <property type="molecule type" value="Genomic_DNA"/>
</dbReference>
<reference evidence="4" key="1">
    <citation type="submission" date="2015-06" db="EMBL/GenBank/DDBJ databases">
        <title>Complete genome sequence and metabolic analysis of phthalate degradation pathway in Gordonia sp. QH-11.</title>
        <authorList>
            <person name="Jin D."/>
            <person name="Kong X."/>
            <person name="Bai Z."/>
        </authorList>
    </citation>
    <scope>NUCLEOTIDE SEQUENCE [LARGE SCALE GENOMIC DNA]</scope>
    <source>
        <strain evidence="4">QH-11</strain>
    </source>
</reference>
<feature type="transmembrane region" description="Helical" evidence="2">
    <location>
        <begin position="102"/>
        <end position="120"/>
    </location>
</feature>
<name>A0A0N9NAC0_9ACTN</name>
<proteinExistence type="predicted"/>
<dbReference type="OrthoDB" id="4571219at2"/>
<gene>
    <name evidence="3" type="ORF">ACH46_07095</name>
</gene>
<dbReference type="PATRIC" id="fig|1136941.3.peg.1454"/>
<evidence type="ECO:0000256" key="2">
    <source>
        <dbReference type="SAM" id="Phobius"/>
    </source>
</evidence>
<accession>A0A0N9NAC0</accession>
<feature type="transmembrane region" description="Helical" evidence="2">
    <location>
        <begin position="69"/>
        <end position="90"/>
    </location>
</feature>
<dbReference type="RefSeq" id="WP_062392291.1">
    <property type="nucleotide sequence ID" value="NZ_CP011853.1"/>
</dbReference>
<evidence type="ECO:0000313" key="4">
    <source>
        <dbReference type="Proteomes" id="UP000063789"/>
    </source>
</evidence>
<keyword evidence="4" id="KW-1185">Reference proteome</keyword>